<evidence type="ECO:0000256" key="1">
    <source>
        <dbReference type="SAM" id="Phobius"/>
    </source>
</evidence>
<name>A0AAC8PU94_9GAMM</name>
<evidence type="ECO:0000313" key="4">
    <source>
        <dbReference type="Proteomes" id="UP000077465"/>
    </source>
</evidence>
<proteinExistence type="predicted"/>
<feature type="transmembrane region" description="Helical" evidence="1">
    <location>
        <begin position="76"/>
        <end position="97"/>
    </location>
</feature>
<dbReference type="RefSeq" id="WP_046695854.1">
    <property type="nucleotide sequence ID" value="NZ_CP011376.1"/>
</dbReference>
<sequence>MKRLSILALSATVAIAPAFAETTSHYTTPSVELSTQPTQATDLSFAFEDTQNLQATVMTDSQMQETEGAWGLLELWQVQVLVLGATWAMLLVVVNLVGEA</sequence>
<protein>
    <submittedName>
        <fullName evidence="3">Uncharacterized protein</fullName>
    </submittedName>
</protein>
<accession>A0AAC8PU94</accession>
<evidence type="ECO:0000313" key="3">
    <source>
        <dbReference type="EMBL" id="AKG06896.1"/>
    </source>
</evidence>
<gene>
    <name evidence="3" type="ORF">AAX06_00310</name>
</gene>
<dbReference type="AlphaFoldDB" id="A0AAC8PU94"/>
<reference evidence="3 4" key="1">
    <citation type="submission" date="2015-05" db="EMBL/GenBank/DDBJ databases">
        <authorList>
            <person name="Dickey A."/>
            <person name="Clawson M."/>
            <person name="Bono J."/>
            <person name="Loy J.D."/>
        </authorList>
    </citation>
    <scope>NUCLEOTIDE SEQUENCE [LARGE SCALE GENOMIC DNA]</scope>
    <source>
        <strain evidence="3 4">22581</strain>
    </source>
</reference>
<dbReference type="Proteomes" id="UP000077465">
    <property type="component" value="Chromosome"/>
</dbReference>
<evidence type="ECO:0000256" key="2">
    <source>
        <dbReference type="SAM" id="SignalP"/>
    </source>
</evidence>
<keyword evidence="1" id="KW-0812">Transmembrane</keyword>
<organism evidence="3 4">
    <name type="scientific">Moraxella bovoculi</name>
    <dbReference type="NCBI Taxonomy" id="386891"/>
    <lineage>
        <taxon>Bacteria</taxon>
        <taxon>Pseudomonadati</taxon>
        <taxon>Pseudomonadota</taxon>
        <taxon>Gammaproteobacteria</taxon>
        <taxon>Moraxellales</taxon>
        <taxon>Moraxellaceae</taxon>
        <taxon>Moraxella</taxon>
    </lineage>
</organism>
<feature type="signal peptide" evidence="2">
    <location>
        <begin position="1"/>
        <end position="20"/>
    </location>
</feature>
<keyword evidence="1" id="KW-0472">Membrane</keyword>
<keyword evidence="1" id="KW-1133">Transmembrane helix</keyword>
<keyword evidence="2" id="KW-0732">Signal</keyword>
<feature type="chain" id="PRO_5042088154" evidence="2">
    <location>
        <begin position="21"/>
        <end position="100"/>
    </location>
</feature>
<dbReference type="EMBL" id="CP011376">
    <property type="protein sequence ID" value="AKG06896.1"/>
    <property type="molecule type" value="Genomic_DNA"/>
</dbReference>